<name>A0A8E2ERL2_9PEZI</name>
<dbReference type="OrthoDB" id="10349709at2759"/>
<evidence type="ECO:0000313" key="1">
    <source>
        <dbReference type="EMBL" id="OCL03534.1"/>
    </source>
</evidence>
<reference evidence="1 2" key="1">
    <citation type="journal article" date="2016" name="Nat. Commun.">
        <title>Ectomycorrhizal ecology is imprinted in the genome of the dominant symbiotic fungus Cenococcum geophilum.</title>
        <authorList>
            <consortium name="DOE Joint Genome Institute"/>
            <person name="Peter M."/>
            <person name="Kohler A."/>
            <person name="Ohm R.A."/>
            <person name="Kuo A."/>
            <person name="Krutzmann J."/>
            <person name="Morin E."/>
            <person name="Arend M."/>
            <person name="Barry K.W."/>
            <person name="Binder M."/>
            <person name="Choi C."/>
            <person name="Clum A."/>
            <person name="Copeland A."/>
            <person name="Grisel N."/>
            <person name="Haridas S."/>
            <person name="Kipfer T."/>
            <person name="LaButti K."/>
            <person name="Lindquist E."/>
            <person name="Lipzen A."/>
            <person name="Maire R."/>
            <person name="Meier B."/>
            <person name="Mihaltcheva S."/>
            <person name="Molinier V."/>
            <person name="Murat C."/>
            <person name="Poggeler S."/>
            <person name="Quandt C.A."/>
            <person name="Sperisen C."/>
            <person name="Tritt A."/>
            <person name="Tisserant E."/>
            <person name="Crous P.W."/>
            <person name="Henrissat B."/>
            <person name="Nehls U."/>
            <person name="Egli S."/>
            <person name="Spatafora J.W."/>
            <person name="Grigoriev I.V."/>
            <person name="Martin F.M."/>
        </authorList>
    </citation>
    <scope>NUCLEOTIDE SEQUENCE [LARGE SCALE GENOMIC DNA]</scope>
    <source>
        <strain evidence="1 2">CBS 207.34</strain>
    </source>
</reference>
<sequence length="311" mass="35014">MTKLNARRRSKRKRELGGGPEYLVETWTADLKYACEDLQTFYTLFILTRRAVYVATSANEFDRVPAIYSQDTYLSKNRSVVRNAIRRDNFRAMKGQPISVLNMIFHRDFDPGHNFHPNSLQNRFNRAMISAQARAGLAPTPLHIAFMAAMAEARETPDLVEKRGSYVKYWAGFAGDFYILTAPEECVWRHRLTSVLLGRNIEEGEVLDVSEKEITNAGPLSAENLGTTMWARMKHGIDPGYDTLKNLVITEGRALKFLKLDGAAGGAQGKLRTVTDDDIEAILVEGGGGEWLSEFFKTAMEVIVDEDIRVN</sequence>
<keyword evidence="2" id="KW-1185">Reference proteome</keyword>
<protein>
    <submittedName>
        <fullName evidence="1">Uncharacterized protein</fullName>
    </submittedName>
</protein>
<organism evidence="1 2">
    <name type="scientific">Glonium stellatum</name>
    <dbReference type="NCBI Taxonomy" id="574774"/>
    <lineage>
        <taxon>Eukaryota</taxon>
        <taxon>Fungi</taxon>
        <taxon>Dikarya</taxon>
        <taxon>Ascomycota</taxon>
        <taxon>Pezizomycotina</taxon>
        <taxon>Dothideomycetes</taxon>
        <taxon>Pleosporomycetidae</taxon>
        <taxon>Gloniales</taxon>
        <taxon>Gloniaceae</taxon>
        <taxon>Glonium</taxon>
    </lineage>
</organism>
<dbReference type="AlphaFoldDB" id="A0A8E2ERL2"/>
<gene>
    <name evidence="1" type="ORF">AOQ84DRAFT_227258</name>
</gene>
<proteinExistence type="predicted"/>
<dbReference type="Proteomes" id="UP000250140">
    <property type="component" value="Unassembled WGS sequence"/>
</dbReference>
<dbReference type="EMBL" id="KV750716">
    <property type="protein sequence ID" value="OCL03534.1"/>
    <property type="molecule type" value="Genomic_DNA"/>
</dbReference>
<accession>A0A8E2ERL2</accession>
<evidence type="ECO:0000313" key="2">
    <source>
        <dbReference type="Proteomes" id="UP000250140"/>
    </source>
</evidence>